<evidence type="ECO:0000256" key="1">
    <source>
        <dbReference type="ARBA" id="ARBA00004651"/>
    </source>
</evidence>
<gene>
    <name evidence="9" type="ORF">CCV52592_1322</name>
</gene>
<feature type="transmembrane region" description="Helical" evidence="7">
    <location>
        <begin position="12"/>
        <end position="29"/>
    </location>
</feature>
<dbReference type="SUPFAM" id="SSF161098">
    <property type="entry name" value="MetI-like"/>
    <property type="match status" value="1"/>
</dbReference>
<dbReference type="GO" id="GO:0005886">
    <property type="term" value="C:plasma membrane"/>
    <property type="evidence" value="ECO:0007669"/>
    <property type="project" value="UniProtKB-SubCell"/>
</dbReference>
<dbReference type="PANTHER" id="PTHR43163:SF6">
    <property type="entry name" value="DIPEPTIDE TRANSPORT SYSTEM PERMEASE PROTEIN DPPB-RELATED"/>
    <property type="match status" value="1"/>
</dbReference>
<proteinExistence type="inferred from homology"/>
<dbReference type="RefSeq" id="WP_011991818.1">
    <property type="nucleotide sequence ID" value="NC_009715.2"/>
</dbReference>
<evidence type="ECO:0000313" key="10">
    <source>
        <dbReference type="Proteomes" id="UP000006380"/>
    </source>
</evidence>
<comment type="subcellular location">
    <subcellularLocation>
        <location evidence="1 7">Cell membrane</location>
        <topology evidence="1 7">Multi-pass membrane protein</topology>
    </subcellularLocation>
</comment>
<dbReference type="InterPro" id="IPR035906">
    <property type="entry name" value="MetI-like_sf"/>
</dbReference>
<feature type="transmembrane region" description="Helical" evidence="7">
    <location>
        <begin position="104"/>
        <end position="125"/>
    </location>
</feature>
<organism evidence="9 10">
    <name type="scientific">Campylobacter curvus (strain 525.92)</name>
    <dbReference type="NCBI Taxonomy" id="360105"/>
    <lineage>
        <taxon>Bacteria</taxon>
        <taxon>Pseudomonadati</taxon>
        <taxon>Campylobacterota</taxon>
        <taxon>Epsilonproteobacteria</taxon>
        <taxon>Campylobacterales</taxon>
        <taxon>Campylobacteraceae</taxon>
        <taxon>Campylobacter</taxon>
    </lineage>
</organism>
<dbReference type="CDD" id="cd06261">
    <property type="entry name" value="TM_PBP2"/>
    <property type="match status" value="1"/>
</dbReference>
<evidence type="ECO:0000256" key="7">
    <source>
        <dbReference type="RuleBase" id="RU363032"/>
    </source>
</evidence>
<feature type="transmembrane region" description="Helical" evidence="7">
    <location>
        <begin position="216"/>
        <end position="240"/>
    </location>
</feature>
<evidence type="ECO:0000256" key="4">
    <source>
        <dbReference type="ARBA" id="ARBA00022692"/>
    </source>
</evidence>
<dbReference type="HOGENOM" id="CLU_036879_0_2_7"/>
<evidence type="ECO:0000256" key="3">
    <source>
        <dbReference type="ARBA" id="ARBA00022475"/>
    </source>
</evidence>
<comment type="similarity">
    <text evidence="7">Belongs to the binding-protein-dependent transport system permease family.</text>
</comment>
<dbReference type="InterPro" id="IPR045621">
    <property type="entry name" value="BPD_transp_1_N"/>
</dbReference>
<feature type="transmembrane region" description="Helical" evidence="7">
    <location>
        <begin position="280"/>
        <end position="302"/>
    </location>
</feature>
<dbReference type="Pfam" id="PF19300">
    <property type="entry name" value="BPD_transp_1_N"/>
    <property type="match status" value="1"/>
</dbReference>
<keyword evidence="3" id="KW-1003">Cell membrane</keyword>
<feature type="transmembrane region" description="Helical" evidence="7">
    <location>
        <begin position="172"/>
        <end position="195"/>
    </location>
</feature>
<dbReference type="STRING" id="360105.CCV52592_1322"/>
<keyword evidence="6 7" id="KW-0472">Membrane</keyword>
<keyword evidence="4 7" id="KW-0812">Transmembrane</keyword>
<evidence type="ECO:0000256" key="6">
    <source>
        <dbReference type="ARBA" id="ARBA00023136"/>
    </source>
</evidence>
<name>A7GWK2_CAMC5</name>
<dbReference type="PROSITE" id="PS50928">
    <property type="entry name" value="ABC_TM1"/>
    <property type="match status" value="1"/>
</dbReference>
<dbReference type="AlphaFoldDB" id="A7GWK2"/>
<evidence type="ECO:0000256" key="2">
    <source>
        <dbReference type="ARBA" id="ARBA00022448"/>
    </source>
</evidence>
<evidence type="ECO:0000256" key="5">
    <source>
        <dbReference type="ARBA" id="ARBA00022989"/>
    </source>
</evidence>
<feature type="domain" description="ABC transmembrane type-1" evidence="8">
    <location>
        <begin position="98"/>
        <end position="299"/>
    </location>
</feature>
<keyword evidence="2 7" id="KW-0813">Transport</keyword>
<protein>
    <submittedName>
        <fullName evidence="9">Dipeptide/oligopeptide/nickel ABC transporter, permease protein</fullName>
    </submittedName>
</protein>
<dbReference type="EMBL" id="CP000767">
    <property type="protein sequence ID" value="EAT99450.1"/>
    <property type="molecule type" value="Genomic_DNA"/>
</dbReference>
<dbReference type="KEGG" id="ccv:CCV52592_1322"/>
<dbReference type="Gene3D" id="1.10.3720.10">
    <property type="entry name" value="MetI-like"/>
    <property type="match status" value="1"/>
</dbReference>
<dbReference type="Proteomes" id="UP000006380">
    <property type="component" value="Chromosome"/>
</dbReference>
<reference evidence="9" key="1">
    <citation type="submission" date="2016-07" db="EMBL/GenBank/DDBJ databases">
        <title>Comparative genomics of the Campylobacter concisus group.</title>
        <authorList>
            <person name="Miller W.G."/>
            <person name="Yee E."/>
            <person name="Chapman M.H."/>
            <person name="Huynh S."/>
            <person name="Bono J.L."/>
            <person name="On S.L.W."/>
            <person name="StLeger J."/>
            <person name="Foster G."/>
            <person name="Parker C.T."/>
        </authorList>
    </citation>
    <scope>NUCLEOTIDE SEQUENCE</scope>
    <source>
        <strain evidence="9">525.92</strain>
    </source>
</reference>
<keyword evidence="10" id="KW-1185">Reference proteome</keyword>
<evidence type="ECO:0000313" key="9">
    <source>
        <dbReference type="EMBL" id="EAT99450.1"/>
    </source>
</evidence>
<dbReference type="Pfam" id="PF00528">
    <property type="entry name" value="BPD_transp_1"/>
    <property type="match status" value="1"/>
</dbReference>
<evidence type="ECO:0000259" key="8">
    <source>
        <dbReference type="PROSITE" id="PS50928"/>
    </source>
</evidence>
<dbReference type="PANTHER" id="PTHR43163">
    <property type="entry name" value="DIPEPTIDE TRANSPORT SYSTEM PERMEASE PROTEIN DPPB-RELATED"/>
    <property type="match status" value="1"/>
</dbReference>
<accession>A7GWK2</accession>
<dbReference type="GO" id="GO:0071916">
    <property type="term" value="F:dipeptide transmembrane transporter activity"/>
    <property type="evidence" value="ECO:0007669"/>
    <property type="project" value="TreeGrafter"/>
</dbReference>
<sequence>MKSYIFRRTAYIVPMLLVVSVFIFLILRLNGTDAAMSYLNASGISPSDQALAHAKEVLGLDKPLLQQYLLWLKKALTLDFGRSYITGSQVSADMAYYLPNTLKLIGFALLLTVAVSLPLGILSALYKDKWVDHIVRFISFLGVSTPNFWLALILISVFSVKFKILPPFGTGGLSHIIMPAFAISFMSIAINARLIRTNMLELMHSRHVLYANMRGIAKFQVIVHYVLKNALIPIVTALGMHLGELVGSAMVIENVFAYAGIGRYTVAAIINNDYPVIQSFILFMALVFIVSNLITDIIYAYIDPRVRLAV</sequence>
<dbReference type="OrthoDB" id="9778910at2"/>
<keyword evidence="5 7" id="KW-1133">Transmembrane helix</keyword>
<feature type="transmembrane region" description="Helical" evidence="7">
    <location>
        <begin position="137"/>
        <end position="160"/>
    </location>
</feature>
<dbReference type="InterPro" id="IPR000515">
    <property type="entry name" value="MetI-like"/>
</dbReference>